<dbReference type="GO" id="GO:0034551">
    <property type="term" value="P:mitochondrial respiratory chain complex III assembly"/>
    <property type="evidence" value="ECO:0007669"/>
    <property type="project" value="TreeGrafter"/>
</dbReference>
<proteinExistence type="predicted"/>
<evidence type="ECO:0000313" key="3">
    <source>
        <dbReference type="Proteomes" id="UP000034947"/>
    </source>
</evidence>
<dbReference type="Pfam" id="PF13540">
    <property type="entry name" value="RCC1_2"/>
    <property type="match status" value="1"/>
</dbReference>
<dbReference type="EMBL" id="JYKN01003206">
    <property type="protein sequence ID" value="KKK13571.1"/>
    <property type="molecule type" value="Genomic_DNA"/>
</dbReference>
<evidence type="ECO:0000256" key="1">
    <source>
        <dbReference type="PROSITE-ProRule" id="PRU00235"/>
    </source>
</evidence>
<reference evidence="2 3" key="1">
    <citation type="submission" date="2015-02" db="EMBL/GenBank/DDBJ databases">
        <title>Draft Genome Sequences of Two Closely-Related Aflatoxigenic Aspergillus Species Obtained from the Cote d'Ivoire.</title>
        <authorList>
            <person name="Moore G.G."/>
            <person name="Beltz S.B."/>
            <person name="Mack B.M."/>
        </authorList>
    </citation>
    <scope>NUCLEOTIDE SEQUENCE [LARGE SCALE GENOMIC DNA]</scope>
    <source>
        <strain evidence="2 3">SRRC1432</strain>
    </source>
</reference>
<gene>
    <name evidence="2" type="ORF">AOCH_001031</name>
</gene>
<evidence type="ECO:0008006" key="4">
    <source>
        <dbReference type="Google" id="ProtNLM"/>
    </source>
</evidence>
<feature type="repeat" description="RCC1" evidence="1">
    <location>
        <begin position="335"/>
        <end position="396"/>
    </location>
</feature>
<comment type="caution">
    <text evidence="2">The sequence shown here is derived from an EMBL/GenBank/DDBJ whole genome shotgun (WGS) entry which is preliminary data.</text>
</comment>
<accession>A0A0F8URS5</accession>
<dbReference type="VEuPathDB" id="FungiDB:P175DRAFT_0522978"/>
<dbReference type="InterPro" id="IPR000408">
    <property type="entry name" value="Reg_chr_condens"/>
</dbReference>
<dbReference type="FunFam" id="2.130.10.30:FF:000027">
    <property type="entry name" value="Protein FMP25, mitochondrial"/>
    <property type="match status" value="1"/>
</dbReference>
<dbReference type="AlphaFoldDB" id="A0A0F8URS5"/>
<dbReference type="PANTHER" id="PTHR47563">
    <property type="entry name" value="PROTEIN FMP25, MITOCHONDRIAL"/>
    <property type="match status" value="1"/>
</dbReference>
<organism evidence="2 3">
    <name type="scientific">Aspergillus ochraceoroseus</name>
    <dbReference type="NCBI Taxonomy" id="138278"/>
    <lineage>
        <taxon>Eukaryota</taxon>
        <taxon>Fungi</taxon>
        <taxon>Dikarya</taxon>
        <taxon>Ascomycota</taxon>
        <taxon>Pezizomycotina</taxon>
        <taxon>Eurotiomycetes</taxon>
        <taxon>Eurotiomycetidae</taxon>
        <taxon>Eurotiales</taxon>
        <taxon>Aspergillaceae</taxon>
        <taxon>Aspergillus</taxon>
        <taxon>Aspergillus subgen. Nidulantes</taxon>
    </lineage>
</organism>
<dbReference type="Gene3D" id="2.130.10.30">
    <property type="entry name" value="Regulator of chromosome condensation 1/beta-lactamase-inhibitor protein II"/>
    <property type="match status" value="1"/>
</dbReference>
<dbReference type="PANTHER" id="PTHR47563:SF1">
    <property type="entry name" value="PROTEIN FMP25, MITOCHONDRIAL"/>
    <property type="match status" value="1"/>
</dbReference>
<feature type="repeat" description="RCC1" evidence="1">
    <location>
        <begin position="271"/>
        <end position="334"/>
    </location>
</feature>
<dbReference type="PROSITE" id="PS00626">
    <property type="entry name" value="RCC1_2"/>
    <property type="match status" value="1"/>
</dbReference>
<name>A0A0F8URS5_9EURO</name>
<dbReference type="InterPro" id="IPR009091">
    <property type="entry name" value="RCC1/BLIP-II"/>
</dbReference>
<protein>
    <recommendedName>
        <fullName evidence="4">Mitochondrial protein</fullName>
    </recommendedName>
</protein>
<dbReference type="Proteomes" id="UP000034947">
    <property type="component" value="Unassembled WGS sequence"/>
</dbReference>
<dbReference type="PROSITE" id="PS50012">
    <property type="entry name" value="RCC1_3"/>
    <property type="match status" value="2"/>
</dbReference>
<evidence type="ECO:0000313" key="2">
    <source>
        <dbReference type="EMBL" id="KKK13571.1"/>
    </source>
</evidence>
<dbReference type="OrthoDB" id="10256179at2759"/>
<sequence>MWISRVRQPATSGVAISRRLARSGVRPIAVLGRRNYATTEQNPSEKPSSSSLHWIKTSLGLAGTATAAFLIYTYATKGDASKISKSFPDLSKTAEELSSDFVQQKRSLKSPGVYVWGTNVYHVVDPESKDSVVKTPRKMSYFDGQVLRDLKLGETSGAAITEHGDLVQWGKGYSESDYKPAKTLTGKNLISLCMSHDRILALSGDGKVYSLPIAMHDQLSGRKPEEGSWVPFWTGKAGVSYRVLQPSLKLGEKVTAISGGLEHILLLTSSGRVFSAASSTENFPSFGQLGIPGLTWATRPKGPVDACHEIKLPKDSKVTQIATGEYHSLLLTKDGHVFTFGDNSFGQLGMEFDPSVPFCDTPAPVHFRNLYRGGVWHLQATGIAAGGANSFFVVDVQHAIGHDEDPRKISNIISDTWTCGRGIWGALGTGKWTHLQDSLTKVKALSGLVEYDENTKHIIPIRPSDISVGTTHVSAVLDNKTHLDAPSTSTLDTANDSGLDVLWWGGNEHFQLGTGKRSNISKPTHINIHPGAGLGDKNDLARLQILPFHKGKVGARNVNMRQRVECGRHISAVYSSV</sequence>
<dbReference type="GO" id="GO:0005743">
    <property type="term" value="C:mitochondrial inner membrane"/>
    <property type="evidence" value="ECO:0007669"/>
    <property type="project" value="TreeGrafter"/>
</dbReference>
<keyword evidence="3" id="KW-1185">Reference proteome</keyword>
<dbReference type="SUPFAM" id="SSF50985">
    <property type="entry name" value="RCC1/BLIP-II"/>
    <property type="match status" value="1"/>
</dbReference>
<dbReference type="InterPro" id="IPR053245">
    <property type="entry name" value="MitoProcess-Associated"/>
</dbReference>